<reference evidence="2" key="1">
    <citation type="submission" date="2016-06" db="EMBL/GenBank/DDBJ databases">
        <title>Parallel loss of symbiosis genes in relatives of nitrogen-fixing non-legume Parasponia.</title>
        <authorList>
            <person name="Van Velzen R."/>
            <person name="Holmer R."/>
            <person name="Bu F."/>
            <person name="Rutten L."/>
            <person name="Van Zeijl A."/>
            <person name="Liu W."/>
            <person name="Santuari L."/>
            <person name="Cao Q."/>
            <person name="Sharma T."/>
            <person name="Shen D."/>
            <person name="Roswanjaya Y."/>
            <person name="Wardhani T."/>
            <person name="Kalhor M.S."/>
            <person name="Jansen J."/>
            <person name="Van den Hoogen J."/>
            <person name="Gungor B."/>
            <person name="Hartog M."/>
            <person name="Hontelez J."/>
            <person name="Verver J."/>
            <person name="Yang W.-C."/>
            <person name="Schijlen E."/>
            <person name="Repin R."/>
            <person name="Schilthuizen M."/>
            <person name="Schranz E."/>
            <person name="Heidstra R."/>
            <person name="Miyata K."/>
            <person name="Fedorova E."/>
            <person name="Kohlen W."/>
            <person name="Bisseling T."/>
            <person name="Smit S."/>
            <person name="Geurts R."/>
        </authorList>
    </citation>
    <scope>NUCLEOTIDE SEQUENCE [LARGE SCALE GENOMIC DNA]</scope>
    <source>
        <strain evidence="2">cv. WU1-14</strain>
    </source>
</reference>
<dbReference type="Proteomes" id="UP000237105">
    <property type="component" value="Unassembled WGS sequence"/>
</dbReference>
<keyword evidence="2" id="KW-1185">Reference proteome</keyword>
<dbReference type="InterPro" id="IPR014710">
    <property type="entry name" value="RmlC-like_jellyroll"/>
</dbReference>
<evidence type="ECO:0000313" key="2">
    <source>
        <dbReference type="Proteomes" id="UP000237105"/>
    </source>
</evidence>
<gene>
    <name evidence="1" type="ORF">PanWU01x14_148070</name>
</gene>
<accession>A0A2P5CIZ6</accession>
<dbReference type="PANTHER" id="PTHR31238">
    <property type="entry name" value="GERMIN-LIKE PROTEIN SUBFAMILY 3 MEMBER 3"/>
    <property type="match status" value="1"/>
</dbReference>
<dbReference type="STRING" id="3476.A0A2P5CIZ6"/>
<evidence type="ECO:0000313" key="1">
    <source>
        <dbReference type="EMBL" id="PON61021.1"/>
    </source>
</evidence>
<dbReference type="OrthoDB" id="1891323at2759"/>
<sequence length="84" mass="9065">MLSLSASILTASLLQPLQDFFVADLNVTFSVNGYPCKPISQVTSEDFFFDGLSKEGKTFAIFRASLAVGNVQTFPGLLTLRGSQ</sequence>
<comment type="caution">
    <text evidence="1">The sequence shown here is derived from an EMBL/GenBank/DDBJ whole genome shotgun (WGS) entry which is preliminary data.</text>
</comment>
<dbReference type="AlphaFoldDB" id="A0A2P5CIZ6"/>
<organism evidence="1 2">
    <name type="scientific">Parasponia andersonii</name>
    <name type="common">Sponia andersonii</name>
    <dbReference type="NCBI Taxonomy" id="3476"/>
    <lineage>
        <taxon>Eukaryota</taxon>
        <taxon>Viridiplantae</taxon>
        <taxon>Streptophyta</taxon>
        <taxon>Embryophyta</taxon>
        <taxon>Tracheophyta</taxon>
        <taxon>Spermatophyta</taxon>
        <taxon>Magnoliopsida</taxon>
        <taxon>eudicotyledons</taxon>
        <taxon>Gunneridae</taxon>
        <taxon>Pentapetalae</taxon>
        <taxon>rosids</taxon>
        <taxon>fabids</taxon>
        <taxon>Rosales</taxon>
        <taxon>Cannabaceae</taxon>
        <taxon>Parasponia</taxon>
    </lineage>
</organism>
<dbReference type="EMBL" id="JXTB01000124">
    <property type="protein sequence ID" value="PON61021.1"/>
    <property type="molecule type" value="Genomic_DNA"/>
</dbReference>
<proteinExistence type="predicted"/>
<protein>
    <submittedName>
        <fullName evidence="1">RmlC-like jelly roll fold containing protein</fullName>
    </submittedName>
</protein>
<name>A0A2P5CIZ6_PARAD</name>
<dbReference type="Gene3D" id="2.60.120.10">
    <property type="entry name" value="Jelly Rolls"/>
    <property type="match status" value="1"/>
</dbReference>